<dbReference type="AlphaFoldDB" id="A0A7W8HL55"/>
<dbReference type="InterPro" id="IPR045187">
    <property type="entry name" value="CcO_II"/>
</dbReference>
<feature type="transmembrane region" description="Helical" evidence="20">
    <location>
        <begin position="98"/>
        <end position="120"/>
    </location>
</feature>
<dbReference type="PANTHER" id="PTHR22888:SF9">
    <property type="entry name" value="CYTOCHROME C OXIDASE SUBUNIT 2"/>
    <property type="match status" value="1"/>
</dbReference>
<organism evidence="25 26">
    <name type="scientific">Quisquiliibacterium transsilvanicum</name>
    <dbReference type="NCBI Taxonomy" id="1549638"/>
    <lineage>
        <taxon>Bacteria</taxon>
        <taxon>Pseudomonadati</taxon>
        <taxon>Pseudomonadota</taxon>
        <taxon>Betaproteobacteria</taxon>
        <taxon>Burkholderiales</taxon>
        <taxon>Burkholderiaceae</taxon>
        <taxon>Quisquiliibacterium</taxon>
    </lineage>
</organism>
<dbReference type="GO" id="GO:0016491">
    <property type="term" value="F:oxidoreductase activity"/>
    <property type="evidence" value="ECO:0007669"/>
    <property type="project" value="InterPro"/>
</dbReference>
<evidence type="ECO:0000256" key="5">
    <source>
        <dbReference type="ARBA" id="ARBA00022617"/>
    </source>
</evidence>
<dbReference type="InterPro" id="IPR036909">
    <property type="entry name" value="Cyt_c-like_dom_sf"/>
</dbReference>
<feature type="transmembrane region" description="Helical" evidence="20">
    <location>
        <begin position="51"/>
        <end position="77"/>
    </location>
</feature>
<dbReference type="PROSITE" id="PS50999">
    <property type="entry name" value="COX2_TM"/>
    <property type="match status" value="1"/>
</dbReference>
<dbReference type="Pfam" id="PF00116">
    <property type="entry name" value="COX2"/>
    <property type="match status" value="1"/>
</dbReference>
<sequence>MISKKIQHWVVATALSAPAAMALATPDMPGGPRNNQWTLTEPATRIAADQIWIHGFLMWICAAIFVAVFGVMFYSIWKHRKSKGHKSAEFHESTAVEIAWTIVPFIIVIGMALPATRMVVEQKDTSNADITVKATGYQWKWGYDYLRGEGEGIAFLSALSTPRDSIDDKNFPGAKEKREKNETYLLEVDNPLVVPVGKKVRVVITANDVIHSWYVPALGVKQDAIPGFVRDTWFKAEQPGIYRGACAELCGKEHAFMPIVVEVKSEDDYRAWVEQKKKEILAAQEDPNKEWEPAALAARGEKVYASNCASCHQPTGAGMPPTFPALKGSQIVLGPQDGQLDIVLKGKAGTAMSSFKQLSDTELAAVITYTRNAWGNQPEDNVVQPGEVLAARGK</sequence>
<keyword evidence="12 17" id="KW-0408">Iron</keyword>
<evidence type="ECO:0000256" key="3">
    <source>
        <dbReference type="ARBA" id="ARBA00007866"/>
    </source>
</evidence>
<dbReference type="PROSITE" id="PS00078">
    <property type="entry name" value="COX2"/>
    <property type="match status" value="1"/>
</dbReference>
<name>A0A7W8HL55_9BURK</name>
<dbReference type="GO" id="GO:0004129">
    <property type="term" value="F:cytochrome-c oxidase activity"/>
    <property type="evidence" value="ECO:0007669"/>
    <property type="project" value="UniProtKB-EC"/>
</dbReference>
<evidence type="ECO:0000256" key="4">
    <source>
        <dbReference type="ARBA" id="ARBA00022448"/>
    </source>
</evidence>
<evidence type="ECO:0000256" key="7">
    <source>
        <dbReference type="ARBA" id="ARBA00022692"/>
    </source>
</evidence>
<dbReference type="InterPro" id="IPR008972">
    <property type="entry name" value="Cupredoxin"/>
</dbReference>
<comment type="cofactor">
    <cofactor evidence="19">
        <name>Cu cation</name>
        <dbReference type="ChEBI" id="CHEBI:23378"/>
    </cofactor>
    <text evidence="19">Binds a copper A center.</text>
</comment>
<dbReference type="InterPro" id="IPR036257">
    <property type="entry name" value="Cyt_c_oxidase_su2_TM_sf"/>
</dbReference>
<dbReference type="InterPro" id="IPR002429">
    <property type="entry name" value="CcO_II-like_C"/>
</dbReference>
<dbReference type="InterPro" id="IPR009056">
    <property type="entry name" value="Cyt_c-like_dom"/>
</dbReference>
<evidence type="ECO:0000313" key="26">
    <source>
        <dbReference type="Proteomes" id="UP000532440"/>
    </source>
</evidence>
<dbReference type="Pfam" id="PF02790">
    <property type="entry name" value="COX2_TM"/>
    <property type="match status" value="1"/>
</dbReference>
<evidence type="ECO:0000256" key="6">
    <source>
        <dbReference type="ARBA" id="ARBA00022660"/>
    </source>
</evidence>
<dbReference type="PANTHER" id="PTHR22888">
    <property type="entry name" value="CYTOCHROME C OXIDASE, SUBUNIT II"/>
    <property type="match status" value="1"/>
</dbReference>
<reference evidence="25 26" key="1">
    <citation type="submission" date="2020-08" db="EMBL/GenBank/DDBJ databases">
        <title>Genomic Encyclopedia of Type Strains, Phase IV (KMG-IV): sequencing the most valuable type-strain genomes for metagenomic binning, comparative biology and taxonomic classification.</title>
        <authorList>
            <person name="Goeker M."/>
        </authorList>
    </citation>
    <scope>NUCLEOTIDE SEQUENCE [LARGE SCALE GENOMIC DNA]</scope>
    <source>
        <strain evidence="25 26">DSM 29781</strain>
    </source>
</reference>
<dbReference type="Pfam" id="PF13442">
    <property type="entry name" value="Cytochrome_CBB3"/>
    <property type="match status" value="1"/>
</dbReference>
<evidence type="ECO:0000256" key="2">
    <source>
        <dbReference type="ARBA" id="ARBA00004418"/>
    </source>
</evidence>
<comment type="caution">
    <text evidence="25">The sequence shown here is derived from an EMBL/GenBank/DDBJ whole genome shotgun (WGS) entry which is preliminary data.</text>
</comment>
<dbReference type="NCBIfam" id="TIGR02866">
    <property type="entry name" value="CoxB"/>
    <property type="match status" value="1"/>
</dbReference>
<dbReference type="GO" id="GO:0005886">
    <property type="term" value="C:plasma membrane"/>
    <property type="evidence" value="ECO:0007669"/>
    <property type="project" value="UniProtKB-SubCell"/>
</dbReference>
<keyword evidence="21" id="KW-0732">Signal</keyword>
<dbReference type="PRINTS" id="PR01166">
    <property type="entry name" value="CYCOXIDASEII"/>
</dbReference>
<feature type="signal peptide" evidence="21">
    <location>
        <begin position="1"/>
        <end position="24"/>
    </location>
</feature>
<comment type="subcellular location">
    <subcellularLocation>
        <location evidence="18">Cell membrane</location>
        <topology evidence="18">Multi-pass membrane protein</topology>
    </subcellularLocation>
    <subcellularLocation>
        <location evidence="1">Membrane</location>
        <topology evidence="1">Multi-pass membrane protein</topology>
    </subcellularLocation>
    <subcellularLocation>
        <location evidence="2">Periplasm</location>
    </subcellularLocation>
</comment>
<comment type="function">
    <text evidence="15 19">Subunits I and II form the functional core of the enzyme complex. Electrons originating in cytochrome c are transferred via heme a and Cu(A) to the binuclear center formed by heme a3 and Cu(B).</text>
</comment>
<keyword evidence="8 17" id="KW-0479">Metal-binding</keyword>
<dbReference type="PROSITE" id="PS51007">
    <property type="entry name" value="CYTC"/>
    <property type="match status" value="1"/>
</dbReference>
<dbReference type="GO" id="GO:0042773">
    <property type="term" value="P:ATP synthesis coupled electron transport"/>
    <property type="evidence" value="ECO:0007669"/>
    <property type="project" value="TreeGrafter"/>
</dbReference>
<feature type="domain" description="Cytochrome c" evidence="24">
    <location>
        <begin position="295"/>
        <end position="374"/>
    </location>
</feature>
<evidence type="ECO:0000256" key="10">
    <source>
        <dbReference type="ARBA" id="ARBA00022982"/>
    </source>
</evidence>
<keyword evidence="7 18" id="KW-0812">Transmembrane</keyword>
<dbReference type="GO" id="GO:0005507">
    <property type="term" value="F:copper ion binding"/>
    <property type="evidence" value="ECO:0007669"/>
    <property type="project" value="InterPro"/>
</dbReference>
<comment type="similarity">
    <text evidence="3 18">Belongs to the cytochrome c oxidase subunit 2 family.</text>
</comment>
<keyword evidence="9" id="KW-1278">Translocase</keyword>
<dbReference type="EC" id="7.1.1.9" evidence="19"/>
<evidence type="ECO:0000256" key="12">
    <source>
        <dbReference type="ARBA" id="ARBA00023004"/>
    </source>
</evidence>
<dbReference type="InterPro" id="IPR011759">
    <property type="entry name" value="Cyt_c_oxidase_su2_TM_dom"/>
</dbReference>
<dbReference type="EMBL" id="JACHGB010000006">
    <property type="protein sequence ID" value="MBB5273158.1"/>
    <property type="molecule type" value="Genomic_DNA"/>
</dbReference>
<keyword evidence="26" id="KW-1185">Reference proteome</keyword>
<dbReference type="InterPro" id="IPR014222">
    <property type="entry name" value="Cyt_c_oxidase_su2"/>
</dbReference>
<dbReference type="Gene3D" id="1.10.287.90">
    <property type="match status" value="1"/>
</dbReference>
<dbReference type="PROSITE" id="PS50857">
    <property type="entry name" value="COX2_CUA"/>
    <property type="match status" value="1"/>
</dbReference>
<keyword evidence="13 19" id="KW-0186">Copper</keyword>
<protein>
    <recommendedName>
        <fullName evidence="19">Cytochrome c oxidase subunit 2</fullName>
        <ecNumber evidence="19">7.1.1.9</ecNumber>
    </recommendedName>
</protein>
<keyword evidence="14 20" id="KW-0472">Membrane</keyword>
<evidence type="ECO:0000259" key="24">
    <source>
        <dbReference type="PROSITE" id="PS51007"/>
    </source>
</evidence>
<evidence type="ECO:0000256" key="15">
    <source>
        <dbReference type="ARBA" id="ARBA00024688"/>
    </source>
</evidence>
<evidence type="ECO:0000256" key="18">
    <source>
        <dbReference type="RuleBase" id="RU000456"/>
    </source>
</evidence>
<dbReference type="SUPFAM" id="SSF46626">
    <property type="entry name" value="Cytochrome c"/>
    <property type="match status" value="1"/>
</dbReference>
<evidence type="ECO:0000256" key="14">
    <source>
        <dbReference type="ARBA" id="ARBA00023136"/>
    </source>
</evidence>
<comment type="catalytic activity">
    <reaction evidence="16 19">
        <text>4 Fe(II)-[cytochrome c] + O2 + 8 H(+)(in) = 4 Fe(III)-[cytochrome c] + 2 H2O + 4 H(+)(out)</text>
        <dbReference type="Rhea" id="RHEA:11436"/>
        <dbReference type="Rhea" id="RHEA-COMP:10350"/>
        <dbReference type="Rhea" id="RHEA-COMP:14399"/>
        <dbReference type="ChEBI" id="CHEBI:15377"/>
        <dbReference type="ChEBI" id="CHEBI:15378"/>
        <dbReference type="ChEBI" id="CHEBI:15379"/>
        <dbReference type="ChEBI" id="CHEBI:29033"/>
        <dbReference type="ChEBI" id="CHEBI:29034"/>
        <dbReference type="EC" id="7.1.1.9"/>
    </reaction>
</comment>
<keyword evidence="10 18" id="KW-0249">Electron transport</keyword>
<evidence type="ECO:0000256" key="17">
    <source>
        <dbReference type="PROSITE-ProRule" id="PRU00433"/>
    </source>
</evidence>
<evidence type="ECO:0000256" key="9">
    <source>
        <dbReference type="ARBA" id="ARBA00022967"/>
    </source>
</evidence>
<dbReference type="SUPFAM" id="SSF81464">
    <property type="entry name" value="Cytochrome c oxidase subunit II-like, transmembrane region"/>
    <property type="match status" value="1"/>
</dbReference>
<dbReference type="Gene3D" id="2.60.40.420">
    <property type="entry name" value="Cupredoxins - blue copper proteins"/>
    <property type="match status" value="1"/>
</dbReference>
<feature type="domain" description="Cytochrome oxidase subunit II copper A binding" evidence="22">
    <location>
        <begin position="127"/>
        <end position="275"/>
    </location>
</feature>
<evidence type="ECO:0000256" key="13">
    <source>
        <dbReference type="ARBA" id="ARBA00023008"/>
    </source>
</evidence>
<evidence type="ECO:0000256" key="8">
    <source>
        <dbReference type="ARBA" id="ARBA00022723"/>
    </source>
</evidence>
<gene>
    <name evidence="25" type="ORF">HNQ70_003186</name>
</gene>
<dbReference type="InterPro" id="IPR001505">
    <property type="entry name" value="Copper_CuA"/>
</dbReference>
<evidence type="ECO:0000259" key="22">
    <source>
        <dbReference type="PROSITE" id="PS50857"/>
    </source>
</evidence>
<keyword evidence="5 17" id="KW-0349">Heme</keyword>
<feature type="chain" id="PRO_5030567988" description="Cytochrome c oxidase subunit 2" evidence="21">
    <location>
        <begin position="25"/>
        <end position="394"/>
    </location>
</feature>
<feature type="domain" description="Cytochrome oxidase subunit II transmembrane region profile" evidence="23">
    <location>
        <begin position="31"/>
        <end position="126"/>
    </location>
</feature>
<evidence type="ECO:0000259" key="23">
    <source>
        <dbReference type="PROSITE" id="PS50999"/>
    </source>
</evidence>
<evidence type="ECO:0000313" key="25">
    <source>
        <dbReference type="EMBL" id="MBB5273158.1"/>
    </source>
</evidence>
<dbReference type="RefSeq" id="WP_183969479.1">
    <property type="nucleotide sequence ID" value="NZ_BAABEW010000024.1"/>
</dbReference>
<proteinExistence type="inferred from homology"/>
<evidence type="ECO:0000256" key="11">
    <source>
        <dbReference type="ARBA" id="ARBA00022989"/>
    </source>
</evidence>
<dbReference type="Gene3D" id="1.10.760.10">
    <property type="entry name" value="Cytochrome c-like domain"/>
    <property type="match status" value="1"/>
</dbReference>
<keyword evidence="4 18" id="KW-0813">Transport</keyword>
<evidence type="ECO:0000256" key="16">
    <source>
        <dbReference type="ARBA" id="ARBA00047816"/>
    </source>
</evidence>
<evidence type="ECO:0000256" key="20">
    <source>
        <dbReference type="SAM" id="Phobius"/>
    </source>
</evidence>
<dbReference type="GO" id="GO:0042597">
    <property type="term" value="C:periplasmic space"/>
    <property type="evidence" value="ECO:0007669"/>
    <property type="project" value="UniProtKB-SubCell"/>
</dbReference>
<keyword evidence="11 20" id="KW-1133">Transmembrane helix</keyword>
<dbReference type="GO" id="GO:0020037">
    <property type="term" value="F:heme binding"/>
    <property type="evidence" value="ECO:0007669"/>
    <property type="project" value="InterPro"/>
</dbReference>
<dbReference type="SUPFAM" id="SSF49503">
    <property type="entry name" value="Cupredoxins"/>
    <property type="match status" value="1"/>
</dbReference>
<dbReference type="Proteomes" id="UP000532440">
    <property type="component" value="Unassembled WGS sequence"/>
</dbReference>
<accession>A0A7W8HL55</accession>
<evidence type="ECO:0000256" key="21">
    <source>
        <dbReference type="SAM" id="SignalP"/>
    </source>
</evidence>
<keyword evidence="6 18" id="KW-0679">Respiratory chain</keyword>
<evidence type="ECO:0000256" key="19">
    <source>
        <dbReference type="RuleBase" id="RU004024"/>
    </source>
</evidence>
<evidence type="ECO:0000256" key="1">
    <source>
        <dbReference type="ARBA" id="ARBA00004141"/>
    </source>
</evidence>